<dbReference type="Proteomes" id="UP000799755">
    <property type="component" value="Unassembled WGS sequence"/>
</dbReference>
<evidence type="ECO:0000313" key="2">
    <source>
        <dbReference type="Proteomes" id="UP000799755"/>
    </source>
</evidence>
<dbReference type="EMBL" id="MU003501">
    <property type="protein sequence ID" value="KAF2472684.1"/>
    <property type="molecule type" value="Genomic_DNA"/>
</dbReference>
<protein>
    <submittedName>
        <fullName evidence="1">Geranylgeranyl pyrophosphate synthase</fullName>
    </submittedName>
</protein>
<reference evidence="1" key="1">
    <citation type="journal article" date="2020" name="Stud. Mycol.">
        <title>101 Dothideomycetes genomes: a test case for predicting lifestyles and emergence of pathogens.</title>
        <authorList>
            <person name="Haridas S."/>
            <person name="Albert R."/>
            <person name="Binder M."/>
            <person name="Bloem J."/>
            <person name="Labutti K."/>
            <person name="Salamov A."/>
            <person name="Andreopoulos B."/>
            <person name="Baker S."/>
            <person name="Barry K."/>
            <person name="Bills G."/>
            <person name="Bluhm B."/>
            <person name="Cannon C."/>
            <person name="Castanera R."/>
            <person name="Culley D."/>
            <person name="Daum C."/>
            <person name="Ezra D."/>
            <person name="Gonzalez J."/>
            <person name="Henrissat B."/>
            <person name="Kuo A."/>
            <person name="Liang C."/>
            <person name="Lipzen A."/>
            <person name="Lutzoni F."/>
            <person name="Magnuson J."/>
            <person name="Mondo S."/>
            <person name="Nolan M."/>
            <person name="Ohm R."/>
            <person name="Pangilinan J."/>
            <person name="Park H.-J."/>
            <person name="Ramirez L."/>
            <person name="Alfaro M."/>
            <person name="Sun H."/>
            <person name="Tritt A."/>
            <person name="Yoshinaga Y."/>
            <person name="Zwiers L.-H."/>
            <person name="Turgeon B."/>
            <person name="Goodwin S."/>
            <person name="Spatafora J."/>
            <person name="Crous P."/>
            <person name="Grigoriev I."/>
        </authorList>
    </citation>
    <scope>NUCLEOTIDE SEQUENCE</scope>
    <source>
        <strain evidence="1">ATCC 200398</strain>
    </source>
</reference>
<proteinExistence type="predicted"/>
<accession>A0ACB6R051</accession>
<comment type="caution">
    <text evidence="1">The sequence shown here is derived from an EMBL/GenBank/DDBJ whole genome shotgun (WGS) entry which is preliminary data.</text>
</comment>
<name>A0ACB6R051_9PLEO</name>
<sequence>MAAQYAASGSEFWSIFAPRYPTKEELKQPECLLVDDIFQWKHALTNGHQEDHSALPFSGAVATNGVKLSQVNGAVASGIPSAEVIDHNAVRAPYNYINTLPSKKIRETFIDALDSWLEVPAASSSSIKSIVGMLHHSSLMLDDIEDNSMLRRGNPTAHTLFGTAQTINSANYIFVCAFEELQQLQSPNTVEIFIEELKNLHCGQALDLHWKYHSHVPTVEEYMTMVDHKTGGLFRLCVRLMQGESSRKSEHIDADRFVTLLGRYFQIRDDYQNLMSDEYASQKGFCEDLDEGKISLPLIHCLTGSDPEQTMIKGILQHKGVGEMSMGLKRLILGKMRKGGALDFTFSLLQDMQEDILKELKLLEAEFGSENPILELVLRRLWV</sequence>
<evidence type="ECO:0000313" key="1">
    <source>
        <dbReference type="EMBL" id="KAF2472684.1"/>
    </source>
</evidence>
<keyword evidence="2" id="KW-1185">Reference proteome</keyword>
<organism evidence="1 2">
    <name type="scientific">Lindgomyces ingoldianus</name>
    <dbReference type="NCBI Taxonomy" id="673940"/>
    <lineage>
        <taxon>Eukaryota</taxon>
        <taxon>Fungi</taxon>
        <taxon>Dikarya</taxon>
        <taxon>Ascomycota</taxon>
        <taxon>Pezizomycotina</taxon>
        <taxon>Dothideomycetes</taxon>
        <taxon>Pleosporomycetidae</taxon>
        <taxon>Pleosporales</taxon>
        <taxon>Lindgomycetaceae</taxon>
        <taxon>Lindgomyces</taxon>
    </lineage>
</organism>
<gene>
    <name evidence="1" type="ORF">BDR25DRAFT_365813</name>
</gene>